<reference evidence="1 2" key="1">
    <citation type="submission" date="2020-11" db="EMBL/GenBank/DDBJ databases">
        <title>Complete genome sequence unveiled secondary metabolic potentials in Streptomyces solisilvae HNM0141.</title>
        <authorList>
            <person name="Huang X."/>
        </authorList>
    </citation>
    <scope>NUCLEOTIDE SEQUENCE [LARGE SCALE GENOMIC DNA]</scope>
    <source>
        <strain evidence="1 2">HNM0141</strain>
    </source>
</reference>
<proteinExistence type="predicted"/>
<organism evidence="1 2">
    <name type="scientific">Streptomyces malaysiensis</name>
    <dbReference type="NCBI Taxonomy" id="92644"/>
    <lineage>
        <taxon>Bacteria</taxon>
        <taxon>Bacillati</taxon>
        <taxon>Actinomycetota</taxon>
        <taxon>Actinomycetes</taxon>
        <taxon>Kitasatosporales</taxon>
        <taxon>Streptomycetaceae</taxon>
        <taxon>Streptomyces</taxon>
        <taxon>Streptomyces violaceusniger group</taxon>
    </lineage>
</organism>
<accession>A0ABX6WJW7</accession>
<dbReference type="EMBL" id="CP065050">
    <property type="protein sequence ID" value="QPI61768.1"/>
    <property type="molecule type" value="Genomic_DNA"/>
</dbReference>
<keyword evidence="2" id="KW-1185">Reference proteome</keyword>
<sequence length="59" mass="6378">MVVRVNGVDVGQLAEVPKIDVGDCRERAATVTLVLVPSKIEIKGDEDQRPSQTKIGFEA</sequence>
<name>A0ABX6WJW7_STRMQ</name>
<protein>
    <submittedName>
        <fullName evidence="1">Uncharacterized protein</fullName>
    </submittedName>
</protein>
<evidence type="ECO:0000313" key="2">
    <source>
        <dbReference type="Proteomes" id="UP000663421"/>
    </source>
</evidence>
<gene>
    <name evidence="1" type="ORF">I1A49_16720</name>
</gene>
<dbReference type="Proteomes" id="UP000663421">
    <property type="component" value="Chromosome"/>
</dbReference>
<evidence type="ECO:0000313" key="1">
    <source>
        <dbReference type="EMBL" id="QPI61768.1"/>
    </source>
</evidence>